<dbReference type="Proteomes" id="UP000288279">
    <property type="component" value="Unassembled WGS sequence"/>
</dbReference>
<dbReference type="AlphaFoldDB" id="A0A432ZKG4"/>
<sequence length="53" mass="6424">MDHSEELNNAENKGRKNAGKRCWREIEMIKEKRRLQAELEEYGYSDDLDDFDF</sequence>
<accession>A0A432ZKG4</accession>
<gene>
    <name evidence="1" type="ORF">CWI83_05370</name>
</gene>
<dbReference type="RefSeq" id="WP_126826785.1">
    <property type="nucleotide sequence ID" value="NZ_PIQG01000002.1"/>
</dbReference>
<protein>
    <submittedName>
        <fullName evidence="1">DUF3545 domain-containing protein</fullName>
    </submittedName>
</protein>
<evidence type="ECO:0000313" key="1">
    <source>
        <dbReference type="EMBL" id="RUO78458.1"/>
    </source>
</evidence>
<comment type="caution">
    <text evidence="1">The sequence shown here is derived from an EMBL/GenBank/DDBJ whole genome shotgun (WGS) entry which is preliminary data.</text>
</comment>
<proteinExistence type="predicted"/>
<keyword evidence="2" id="KW-1185">Reference proteome</keyword>
<evidence type="ECO:0000313" key="2">
    <source>
        <dbReference type="Proteomes" id="UP000288279"/>
    </source>
</evidence>
<reference evidence="1 2" key="1">
    <citation type="journal article" date="2011" name="Front. Microbiol.">
        <title>Genomic signatures of strain selection and enhancement in Bacillus atrophaeus var. globigii, a historical biowarfare simulant.</title>
        <authorList>
            <person name="Gibbons H.S."/>
            <person name="Broomall S.M."/>
            <person name="McNew L.A."/>
            <person name="Daligault H."/>
            <person name="Chapman C."/>
            <person name="Bruce D."/>
            <person name="Karavis M."/>
            <person name="Krepps M."/>
            <person name="McGregor P.A."/>
            <person name="Hong C."/>
            <person name="Park K.H."/>
            <person name="Akmal A."/>
            <person name="Feldman A."/>
            <person name="Lin J.S."/>
            <person name="Chang W.E."/>
            <person name="Higgs B.W."/>
            <person name="Demirev P."/>
            <person name="Lindquist J."/>
            <person name="Liem A."/>
            <person name="Fochler E."/>
            <person name="Read T.D."/>
            <person name="Tapia R."/>
            <person name="Johnson S."/>
            <person name="Bishop-Lilly K.A."/>
            <person name="Detter C."/>
            <person name="Han C."/>
            <person name="Sozhamannan S."/>
            <person name="Rosenzweig C.N."/>
            <person name="Skowronski E.W."/>
        </authorList>
    </citation>
    <scope>NUCLEOTIDE SEQUENCE [LARGE SCALE GENOMIC DNA]</scope>
    <source>
        <strain evidence="1 2">PIT1</strain>
    </source>
</reference>
<name>A0A432ZKG4_9GAMM</name>
<dbReference type="Pfam" id="PF12065">
    <property type="entry name" value="DUF3545"/>
    <property type="match status" value="1"/>
</dbReference>
<dbReference type="OrthoDB" id="5918741at2"/>
<dbReference type="EMBL" id="PIQG01000002">
    <property type="protein sequence ID" value="RUO78458.1"/>
    <property type="molecule type" value="Genomic_DNA"/>
</dbReference>
<dbReference type="InterPro" id="IPR021932">
    <property type="entry name" value="DUF3545"/>
</dbReference>
<organism evidence="1 2">
    <name type="scientific">Pseudidiomarina taiwanensis</name>
    <dbReference type="NCBI Taxonomy" id="337250"/>
    <lineage>
        <taxon>Bacteria</taxon>
        <taxon>Pseudomonadati</taxon>
        <taxon>Pseudomonadota</taxon>
        <taxon>Gammaproteobacteria</taxon>
        <taxon>Alteromonadales</taxon>
        <taxon>Idiomarinaceae</taxon>
        <taxon>Pseudidiomarina</taxon>
    </lineage>
</organism>